<evidence type="ECO:0000313" key="5">
    <source>
        <dbReference type="Proteomes" id="UP001152320"/>
    </source>
</evidence>
<evidence type="ECO:0000256" key="2">
    <source>
        <dbReference type="SAM" id="MobiDB-lite"/>
    </source>
</evidence>
<reference evidence="4" key="1">
    <citation type="submission" date="2021-10" db="EMBL/GenBank/DDBJ databases">
        <title>Tropical sea cucumber genome reveals ecological adaptation and Cuvierian tubules defense mechanism.</title>
        <authorList>
            <person name="Chen T."/>
        </authorList>
    </citation>
    <scope>NUCLEOTIDE SEQUENCE</scope>
    <source>
        <strain evidence="4">Nanhai2018</strain>
        <tissue evidence="4">Muscle</tissue>
    </source>
</reference>
<dbReference type="InterPro" id="IPR055469">
    <property type="entry name" value="DUF7041"/>
</dbReference>
<feature type="compositionally biased region" description="Basic residues" evidence="2">
    <location>
        <begin position="248"/>
        <end position="262"/>
    </location>
</feature>
<protein>
    <recommendedName>
        <fullName evidence="3">DUF7041 domain-containing protein</fullName>
    </recommendedName>
</protein>
<evidence type="ECO:0000256" key="1">
    <source>
        <dbReference type="SAM" id="Coils"/>
    </source>
</evidence>
<evidence type="ECO:0000259" key="3">
    <source>
        <dbReference type="Pfam" id="PF23055"/>
    </source>
</evidence>
<dbReference type="Proteomes" id="UP001152320">
    <property type="component" value="Unassembled WGS sequence"/>
</dbReference>
<dbReference type="Pfam" id="PF23055">
    <property type="entry name" value="DUF7041"/>
    <property type="match status" value="1"/>
</dbReference>
<evidence type="ECO:0000313" key="4">
    <source>
        <dbReference type="EMBL" id="KAJ8017650.1"/>
    </source>
</evidence>
<keyword evidence="5" id="KW-1185">Reference proteome</keyword>
<proteinExistence type="predicted"/>
<dbReference type="AlphaFoldDB" id="A0A9Q0Y9D9"/>
<name>A0A9Q0Y9D9_HOLLE</name>
<comment type="caution">
    <text evidence="4">The sequence shown here is derived from an EMBL/GenBank/DDBJ whole genome shotgun (WGS) entry which is preliminary data.</text>
</comment>
<organism evidence="4 5">
    <name type="scientific">Holothuria leucospilota</name>
    <name type="common">Black long sea cucumber</name>
    <name type="synonym">Mertensiothuria leucospilota</name>
    <dbReference type="NCBI Taxonomy" id="206669"/>
    <lineage>
        <taxon>Eukaryota</taxon>
        <taxon>Metazoa</taxon>
        <taxon>Echinodermata</taxon>
        <taxon>Eleutherozoa</taxon>
        <taxon>Echinozoa</taxon>
        <taxon>Holothuroidea</taxon>
        <taxon>Aspidochirotacea</taxon>
        <taxon>Aspidochirotida</taxon>
        <taxon>Holothuriidae</taxon>
        <taxon>Holothuria</taxon>
    </lineage>
</organism>
<feature type="coiled-coil region" evidence="1">
    <location>
        <begin position="206"/>
        <end position="233"/>
    </location>
</feature>
<dbReference type="EMBL" id="JAIZAY010001235">
    <property type="protein sequence ID" value="KAJ8017650.1"/>
    <property type="molecule type" value="Genomic_DNA"/>
</dbReference>
<keyword evidence="1" id="KW-0175">Coiled coil</keyword>
<dbReference type="PANTHER" id="PTHR33327">
    <property type="entry name" value="ENDONUCLEASE"/>
    <property type="match status" value="1"/>
</dbReference>
<dbReference type="PANTHER" id="PTHR33327:SF3">
    <property type="entry name" value="RNA-DIRECTED DNA POLYMERASE"/>
    <property type="match status" value="1"/>
</dbReference>
<accession>A0A9Q0Y9D9</accession>
<dbReference type="OrthoDB" id="10048650at2759"/>
<sequence>MTDDQGTSKKQGQDVNPHLAAVSIKLPPFWPKDPTIWFAPVEAQFTTRGITSQSTKFAYVVASLQPEIAEEVRDLLITPPEENLYDKIKTQLIERTSTSEQKRLHQLLISEELGDQKPSQLLRRMRQLLGERQLEDSIFKTLFLQRLPTNVQLILASTRDTVDTEQLSLIADKILEVTPNVSSVAAITKSSPPPANVVAANFSPSIANSSSEIDELRSLVSKLTTKVDALTDQLAQRSRARSRDRAYRGKRQFSRSRSKSRPRFYEKPGGYCWYHFKFGKKAEKCIPPCSYGKSGEQGNNKASD</sequence>
<feature type="region of interest" description="Disordered" evidence="2">
    <location>
        <begin position="238"/>
        <end position="262"/>
    </location>
</feature>
<feature type="domain" description="DUF7041" evidence="3">
    <location>
        <begin position="26"/>
        <end position="108"/>
    </location>
</feature>
<gene>
    <name evidence="4" type="ORF">HOLleu_44786</name>
</gene>